<organism evidence="1 2">
    <name type="scientific">Porites lobata</name>
    <dbReference type="NCBI Taxonomy" id="104759"/>
    <lineage>
        <taxon>Eukaryota</taxon>
        <taxon>Metazoa</taxon>
        <taxon>Cnidaria</taxon>
        <taxon>Anthozoa</taxon>
        <taxon>Hexacorallia</taxon>
        <taxon>Scleractinia</taxon>
        <taxon>Fungiina</taxon>
        <taxon>Poritidae</taxon>
        <taxon>Porites</taxon>
    </lineage>
</organism>
<dbReference type="Gene3D" id="3.30.420.10">
    <property type="entry name" value="Ribonuclease H-like superfamily/Ribonuclease H"/>
    <property type="match status" value="1"/>
</dbReference>
<proteinExistence type="predicted"/>
<accession>A0ABN8NUR2</accession>
<reference evidence="1 2" key="1">
    <citation type="submission" date="2022-05" db="EMBL/GenBank/DDBJ databases">
        <authorList>
            <consortium name="Genoscope - CEA"/>
            <person name="William W."/>
        </authorList>
    </citation>
    <scope>NUCLEOTIDE SEQUENCE [LARGE SCALE GENOMIC DNA]</scope>
</reference>
<protein>
    <recommendedName>
        <fullName evidence="3">Transposase</fullName>
    </recommendedName>
</protein>
<keyword evidence="2" id="KW-1185">Reference proteome</keyword>
<evidence type="ECO:0000313" key="2">
    <source>
        <dbReference type="Proteomes" id="UP001159405"/>
    </source>
</evidence>
<evidence type="ECO:0008006" key="3">
    <source>
        <dbReference type="Google" id="ProtNLM"/>
    </source>
</evidence>
<feature type="non-terminal residue" evidence="1">
    <location>
        <position position="165"/>
    </location>
</feature>
<dbReference type="InterPro" id="IPR036397">
    <property type="entry name" value="RNaseH_sf"/>
</dbReference>
<evidence type="ECO:0000313" key="1">
    <source>
        <dbReference type="EMBL" id="CAH3121909.1"/>
    </source>
</evidence>
<dbReference type="EMBL" id="CALNXK010000036">
    <property type="protein sequence ID" value="CAH3121909.1"/>
    <property type="molecule type" value="Genomic_DNA"/>
</dbReference>
<name>A0ABN8NUR2_9CNID</name>
<dbReference type="Proteomes" id="UP001159405">
    <property type="component" value="Unassembled WGS sequence"/>
</dbReference>
<gene>
    <name evidence="1" type="ORF">PLOB_00028982</name>
</gene>
<sequence length="165" mass="18751">MRKNYPKDVWKDDVAFYLDCVNFWYKRNPADQASAPHGRIWRKKCKGLMQGCTAKGGKVGSGGKVVKVVVAISYDKGAIVCHQYDKLEGAYFAEFVQDNFENMFRKANKNGSRLFVQDNCPVQNIASARPALRVKKAKQLKLSPRSVKVELDKQALELNITRETY</sequence>
<comment type="caution">
    <text evidence="1">The sequence shown here is derived from an EMBL/GenBank/DDBJ whole genome shotgun (WGS) entry which is preliminary data.</text>
</comment>